<evidence type="ECO:0000313" key="2">
    <source>
        <dbReference type="Proteomes" id="UP000216339"/>
    </source>
</evidence>
<name>A0A271IUD2_9BACT</name>
<evidence type="ECO:0000313" key="1">
    <source>
        <dbReference type="EMBL" id="PAP74538.1"/>
    </source>
</evidence>
<comment type="caution">
    <text evidence="1">The sequence shown here is derived from an EMBL/GenBank/DDBJ whole genome shotgun (WGS) entry which is preliminary data.</text>
</comment>
<dbReference type="Proteomes" id="UP000216339">
    <property type="component" value="Unassembled WGS sequence"/>
</dbReference>
<organism evidence="1 2">
    <name type="scientific">Rubrivirga marina</name>
    <dbReference type="NCBI Taxonomy" id="1196024"/>
    <lineage>
        <taxon>Bacteria</taxon>
        <taxon>Pseudomonadati</taxon>
        <taxon>Rhodothermota</taxon>
        <taxon>Rhodothermia</taxon>
        <taxon>Rhodothermales</taxon>
        <taxon>Rubricoccaceae</taxon>
        <taxon>Rubrivirga</taxon>
    </lineage>
</organism>
<reference evidence="1 2" key="1">
    <citation type="submission" date="2016-11" db="EMBL/GenBank/DDBJ databases">
        <title>Study of marine rhodopsin-containing bacteria.</title>
        <authorList>
            <person name="Yoshizawa S."/>
            <person name="Kumagai Y."/>
            <person name="Kogure K."/>
        </authorList>
    </citation>
    <scope>NUCLEOTIDE SEQUENCE [LARGE SCALE GENOMIC DNA]</scope>
    <source>
        <strain evidence="1 2">SAORIC-28</strain>
    </source>
</reference>
<accession>A0A271IUD2</accession>
<dbReference type="EMBL" id="MQWD01000005">
    <property type="protein sequence ID" value="PAP74538.1"/>
    <property type="molecule type" value="Genomic_DNA"/>
</dbReference>
<protein>
    <submittedName>
        <fullName evidence="1">Uncharacterized protein</fullName>
    </submittedName>
</protein>
<proteinExistence type="predicted"/>
<dbReference type="AlphaFoldDB" id="A0A271IUD2"/>
<sequence length="140" mass="14114">MTHLFHVGELASTRADGPLAARPGEARAVVGPGGIQIVVALGEPGQAERDAVEVGAVSLGVADEPDSTGDGHPAGGGRTALLVRVGEPGEPGHLEATAEVEVGVWWGGDVELALCDARGVVRAVRRFQGPTVDPVAGSSR</sequence>
<dbReference type="RefSeq" id="WP_095512502.1">
    <property type="nucleotide sequence ID" value="NZ_MQWD01000005.1"/>
</dbReference>
<keyword evidence="2" id="KW-1185">Reference proteome</keyword>
<gene>
    <name evidence="1" type="ORF">BSZ37_20365</name>
</gene>